<dbReference type="Proteomes" id="UP000300879">
    <property type="component" value="Chromosome"/>
</dbReference>
<dbReference type="GO" id="GO:0016853">
    <property type="term" value="F:isomerase activity"/>
    <property type="evidence" value="ECO:0007669"/>
    <property type="project" value="UniProtKB-KW"/>
</dbReference>
<dbReference type="CDD" id="cd05005">
    <property type="entry name" value="SIS_PHI"/>
    <property type="match status" value="1"/>
</dbReference>
<dbReference type="EMBL" id="CP040396">
    <property type="protein sequence ID" value="QCT02925.1"/>
    <property type="molecule type" value="Genomic_DNA"/>
</dbReference>
<organism evidence="3 4">
    <name type="scientific">Paenibacillus algicola</name>
    <dbReference type="NCBI Taxonomy" id="2565926"/>
    <lineage>
        <taxon>Bacteria</taxon>
        <taxon>Bacillati</taxon>
        <taxon>Bacillota</taxon>
        <taxon>Bacilli</taxon>
        <taxon>Bacillales</taxon>
        <taxon>Paenibacillaceae</taxon>
        <taxon>Paenibacillus</taxon>
    </lineage>
</organism>
<protein>
    <submittedName>
        <fullName evidence="3">6-phospho 3-hexuloisomerase</fullName>
    </submittedName>
</protein>
<dbReference type="OrthoDB" id="9797832at2"/>
<dbReference type="InterPro" id="IPR017552">
    <property type="entry name" value="PHI/rmpB"/>
</dbReference>
<keyword evidence="4" id="KW-1185">Reference proteome</keyword>
<dbReference type="GO" id="GO:1901135">
    <property type="term" value="P:carbohydrate derivative metabolic process"/>
    <property type="evidence" value="ECO:0007669"/>
    <property type="project" value="InterPro"/>
</dbReference>
<evidence type="ECO:0000256" key="1">
    <source>
        <dbReference type="ARBA" id="ARBA00009235"/>
    </source>
</evidence>
<dbReference type="NCBIfam" id="TIGR03127">
    <property type="entry name" value="RuMP_HxlB"/>
    <property type="match status" value="1"/>
</dbReference>
<evidence type="ECO:0000259" key="2">
    <source>
        <dbReference type="PROSITE" id="PS51464"/>
    </source>
</evidence>
<gene>
    <name evidence="3" type="ORF">E6C60_2212</name>
</gene>
<reference evidence="3 4" key="1">
    <citation type="submission" date="2019-05" db="EMBL/GenBank/DDBJ databases">
        <authorList>
            <person name="Chen C."/>
        </authorList>
    </citation>
    <scope>NUCLEOTIDE SEQUENCE [LARGE SCALE GENOMIC DNA]</scope>
    <source>
        <strain evidence="3 4">HB172198</strain>
    </source>
</reference>
<dbReference type="PANTHER" id="PTHR43443">
    <property type="entry name" value="3-HEXULOSE-6-PHOSPHATE ISOMERASE"/>
    <property type="match status" value="1"/>
</dbReference>
<name>A0A4P8XKL2_9BACL</name>
<sequence length="187" mass="19702">MVSNSFAQALAISGEISTAVKEINTEEAEKLAERIMQARSVFVAGGGRSGLMMKAFAMRLMQMGYQAYVVGETVTPAIGPEDLLLIGSGSGETQSLCAMANKAKSLDASLALITIQPGSTIGKLADAVLKLPGATKDQAGVTGTTRQPMASLFEQTLLVVLDGMILKLMSMQELSSENMFVQHANLE</sequence>
<dbReference type="Gene3D" id="3.40.50.10490">
    <property type="entry name" value="Glucose-6-phosphate isomerase like protein, domain 1"/>
    <property type="match status" value="1"/>
</dbReference>
<dbReference type="RefSeq" id="WP_138225877.1">
    <property type="nucleotide sequence ID" value="NZ_CP040396.1"/>
</dbReference>
<keyword evidence="3" id="KW-0413">Isomerase</keyword>
<dbReference type="KEGG" id="palo:E6C60_2212"/>
<feature type="domain" description="SIS" evidence="2">
    <location>
        <begin position="31"/>
        <end position="174"/>
    </location>
</feature>
<dbReference type="GO" id="GO:0097367">
    <property type="term" value="F:carbohydrate derivative binding"/>
    <property type="evidence" value="ECO:0007669"/>
    <property type="project" value="InterPro"/>
</dbReference>
<comment type="similarity">
    <text evidence="1">Belongs to the SIS family. PHI subfamily.</text>
</comment>
<dbReference type="InterPro" id="IPR001347">
    <property type="entry name" value="SIS_dom"/>
</dbReference>
<proteinExistence type="inferred from homology"/>
<dbReference type="InterPro" id="IPR046348">
    <property type="entry name" value="SIS_dom_sf"/>
</dbReference>
<dbReference type="PROSITE" id="PS51464">
    <property type="entry name" value="SIS"/>
    <property type="match status" value="1"/>
</dbReference>
<dbReference type="PANTHER" id="PTHR43443:SF1">
    <property type="entry name" value="3-HEXULOSE-6-PHOSPHATE ISOMERASE"/>
    <property type="match status" value="1"/>
</dbReference>
<accession>A0A4P8XKL2</accession>
<evidence type="ECO:0000313" key="4">
    <source>
        <dbReference type="Proteomes" id="UP000300879"/>
    </source>
</evidence>
<dbReference type="SUPFAM" id="SSF53697">
    <property type="entry name" value="SIS domain"/>
    <property type="match status" value="1"/>
</dbReference>
<evidence type="ECO:0000313" key="3">
    <source>
        <dbReference type="EMBL" id="QCT02925.1"/>
    </source>
</evidence>
<dbReference type="AlphaFoldDB" id="A0A4P8XKL2"/>
<dbReference type="Pfam" id="PF01380">
    <property type="entry name" value="SIS"/>
    <property type="match status" value="1"/>
</dbReference>